<proteinExistence type="predicted"/>
<comment type="caution">
    <text evidence="1">The sequence shown here is derived from an EMBL/GenBank/DDBJ whole genome shotgun (WGS) entry which is preliminary data.</text>
</comment>
<evidence type="ECO:0000313" key="1">
    <source>
        <dbReference type="EMBL" id="GAA1493526.1"/>
    </source>
</evidence>
<reference evidence="1 2" key="1">
    <citation type="journal article" date="2019" name="Int. J. Syst. Evol. Microbiol.">
        <title>The Global Catalogue of Microorganisms (GCM) 10K type strain sequencing project: providing services to taxonomists for standard genome sequencing and annotation.</title>
        <authorList>
            <consortium name="The Broad Institute Genomics Platform"/>
            <consortium name="The Broad Institute Genome Sequencing Center for Infectious Disease"/>
            <person name="Wu L."/>
            <person name="Ma J."/>
        </authorList>
    </citation>
    <scope>NUCLEOTIDE SEQUENCE [LARGE SCALE GENOMIC DNA]</scope>
    <source>
        <strain evidence="1 2">JCM 12140</strain>
    </source>
</reference>
<sequence>MRADVLWAFAPAAPPHLWGDEGLLYAAPTPDHQPTTHPGRVAHCNSPRPLPSPTASDRLWALGSGLWALGSGLWALGSGLWALGSGLWALGSGLWALGSGPIIPLSPTEWNHISFHPPRWCGAHMFASASRTFWTATRVGIR</sequence>
<accession>A0ABN1ZD23</accession>
<keyword evidence="2" id="KW-1185">Reference proteome</keyword>
<organism evidence="1 2">
    <name type="scientific">Curtobacterium herbarum</name>
    <dbReference type="NCBI Taxonomy" id="150122"/>
    <lineage>
        <taxon>Bacteria</taxon>
        <taxon>Bacillati</taxon>
        <taxon>Actinomycetota</taxon>
        <taxon>Actinomycetes</taxon>
        <taxon>Micrococcales</taxon>
        <taxon>Microbacteriaceae</taxon>
        <taxon>Curtobacterium</taxon>
    </lineage>
</organism>
<evidence type="ECO:0000313" key="2">
    <source>
        <dbReference type="Proteomes" id="UP001501742"/>
    </source>
</evidence>
<protein>
    <submittedName>
        <fullName evidence="1">Uncharacterized protein</fullName>
    </submittedName>
</protein>
<dbReference type="EMBL" id="BAAAJX010000007">
    <property type="protein sequence ID" value="GAA1493526.1"/>
    <property type="molecule type" value="Genomic_DNA"/>
</dbReference>
<name>A0ABN1ZD23_9MICO</name>
<gene>
    <name evidence="1" type="ORF">GCM10009627_18720</name>
</gene>
<dbReference type="Proteomes" id="UP001501742">
    <property type="component" value="Unassembled WGS sequence"/>
</dbReference>